<protein>
    <recommendedName>
        <fullName evidence="3">Pectate lyase superfamily protein domain-containing protein</fullName>
    </recommendedName>
</protein>
<gene>
    <name evidence="1" type="ORF">DSM104329_03261</name>
</gene>
<dbReference type="Gene3D" id="2.160.20.10">
    <property type="entry name" value="Single-stranded right-handed beta-helix, Pectin lyase-like"/>
    <property type="match status" value="1"/>
</dbReference>
<dbReference type="InterPro" id="IPR012334">
    <property type="entry name" value="Pectin_lyas_fold"/>
</dbReference>
<name>A0A9E6XYW1_9ACTN</name>
<evidence type="ECO:0000313" key="1">
    <source>
        <dbReference type="EMBL" id="UGS36850.1"/>
    </source>
</evidence>
<dbReference type="AlphaFoldDB" id="A0A9E6XYW1"/>
<dbReference type="SUPFAM" id="SSF51126">
    <property type="entry name" value="Pectin lyase-like"/>
    <property type="match status" value="1"/>
</dbReference>
<proteinExistence type="predicted"/>
<accession>A0A9E6XYW1</accession>
<evidence type="ECO:0000313" key="2">
    <source>
        <dbReference type="Proteomes" id="UP001162834"/>
    </source>
</evidence>
<dbReference type="Proteomes" id="UP001162834">
    <property type="component" value="Chromosome"/>
</dbReference>
<dbReference type="RefSeq" id="WP_259310914.1">
    <property type="nucleotide sequence ID" value="NZ_CP087164.1"/>
</dbReference>
<dbReference type="InterPro" id="IPR011050">
    <property type="entry name" value="Pectin_lyase_fold/virulence"/>
</dbReference>
<dbReference type="EMBL" id="CP087164">
    <property type="protein sequence ID" value="UGS36850.1"/>
    <property type="molecule type" value="Genomic_DNA"/>
</dbReference>
<sequence length="259" mass="26350">MIRDEHHPPCGSDDDAPAIQAALDAAHGNGGGTVVIPPGRWLVGGPLRVPDNVTLRGVTITASILRRTGGDGPMVEVSAPAGDAPAEGWAVECLTLDGAGSGATCGIEVCGAARYGIIRRVWIRNVAHDGLRCSGGTLEHLCVEGLTLERCGRTGASLLSDDGSAGVFLSEVSVRDFGLRRGTGPAYAGVRLGMRCIISQLHIEPVPPGRVGLLFGAGSDHASVSGLYVGTRGGAPCIVADGVAGVSMSTPAVRYLEPA</sequence>
<dbReference type="KEGG" id="sbae:DSM104329_03261"/>
<organism evidence="1 2">
    <name type="scientific">Capillimicrobium parvum</name>
    <dbReference type="NCBI Taxonomy" id="2884022"/>
    <lineage>
        <taxon>Bacteria</taxon>
        <taxon>Bacillati</taxon>
        <taxon>Actinomycetota</taxon>
        <taxon>Thermoleophilia</taxon>
        <taxon>Solirubrobacterales</taxon>
        <taxon>Capillimicrobiaceae</taxon>
        <taxon>Capillimicrobium</taxon>
    </lineage>
</organism>
<reference evidence="1" key="1">
    <citation type="journal article" date="2022" name="Int. J. Syst. Evol. Microbiol.">
        <title>Pseudomonas aegrilactucae sp. nov. and Pseudomonas morbosilactucae sp. nov., pathogens causing bacterial rot of lettuce in Japan.</title>
        <authorList>
            <person name="Sawada H."/>
            <person name="Fujikawa T."/>
            <person name="Satou M."/>
        </authorList>
    </citation>
    <scope>NUCLEOTIDE SEQUENCE</scope>
    <source>
        <strain evidence="1">0166_1</strain>
    </source>
</reference>
<evidence type="ECO:0008006" key="3">
    <source>
        <dbReference type="Google" id="ProtNLM"/>
    </source>
</evidence>
<keyword evidence="2" id="KW-1185">Reference proteome</keyword>